<gene>
    <name evidence="1" type="ORF">SDC9_151946</name>
</gene>
<name>A0A645ERR8_9ZZZZ</name>
<comment type="caution">
    <text evidence="1">The sequence shown here is derived from an EMBL/GenBank/DDBJ whole genome shotgun (WGS) entry which is preliminary data.</text>
</comment>
<sequence>MSYETLSDEQLIRAIELMVTSDDLISRTVMVAILSALEYSPEEVKEQLESGEPLNAGPMLSWRF</sequence>
<accession>A0A645ERR8</accession>
<reference evidence="1" key="1">
    <citation type="submission" date="2019-08" db="EMBL/GenBank/DDBJ databases">
        <authorList>
            <person name="Kucharzyk K."/>
            <person name="Murdoch R.W."/>
            <person name="Higgins S."/>
            <person name="Loffler F."/>
        </authorList>
    </citation>
    <scope>NUCLEOTIDE SEQUENCE</scope>
</reference>
<dbReference type="AlphaFoldDB" id="A0A645ERR8"/>
<proteinExistence type="predicted"/>
<organism evidence="1">
    <name type="scientific">bioreactor metagenome</name>
    <dbReference type="NCBI Taxonomy" id="1076179"/>
    <lineage>
        <taxon>unclassified sequences</taxon>
        <taxon>metagenomes</taxon>
        <taxon>ecological metagenomes</taxon>
    </lineage>
</organism>
<protein>
    <submittedName>
        <fullName evidence="1">Uncharacterized protein</fullName>
    </submittedName>
</protein>
<evidence type="ECO:0000313" key="1">
    <source>
        <dbReference type="EMBL" id="MPN04701.1"/>
    </source>
</evidence>
<dbReference type="EMBL" id="VSSQ01050620">
    <property type="protein sequence ID" value="MPN04701.1"/>
    <property type="molecule type" value="Genomic_DNA"/>
</dbReference>